<dbReference type="InterPro" id="IPR001024">
    <property type="entry name" value="PLAT/LH2_dom"/>
</dbReference>
<dbReference type="EMBL" id="JYDQ01000209">
    <property type="protein sequence ID" value="KRY11003.1"/>
    <property type="molecule type" value="Genomic_DNA"/>
</dbReference>
<sequence>LPKLASTWARLVKLDGQFLARNVHHKLATVVVQLLNVKTAAVTVLLFCYYYYYYYYFYNAPTSKPIMLTDYLITVKTGNHFGAGTDSNVFIQLFGEDGHSEEWHLKHSKHHKNKFERNKTDQFIFSQIKCCGKLYKVIVRHDNSGICSSWHLEYVEVSDISLRTTFRFPCHRWIGGGFFHMFPKIKQLTCTEETIGPSKLEPSV</sequence>
<dbReference type="InterPro" id="IPR052970">
    <property type="entry name" value="Inner_ear_hair_cell_LOXHD"/>
</dbReference>
<evidence type="ECO:0000313" key="4">
    <source>
        <dbReference type="EMBL" id="KRY11003.1"/>
    </source>
</evidence>
<dbReference type="InterPro" id="IPR036392">
    <property type="entry name" value="PLAT/LH2_dom_sf"/>
</dbReference>
<dbReference type="EMBL" id="JYDQ01000209">
    <property type="protein sequence ID" value="KRY11001.1"/>
    <property type="molecule type" value="Genomic_DNA"/>
</dbReference>
<dbReference type="EMBL" id="JYDQ01000209">
    <property type="protein sequence ID" value="KRY11004.1"/>
    <property type="molecule type" value="Genomic_DNA"/>
</dbReference>
<dbReference type="EMBL" id="JYDQ01000209">
    <property type="protein sequence ID" value="KRY11000.1"/>
    <property type="molecule type" value="Genomic_DNA"/>
</dbReference>
<feature type="domain" description="PLAT" evidence="3">
    <location>
        <begin position="69"/>
        <end position="188"/>
    </location>
</feature>
<dbReference type="Proteomes" id="UP000054783">
    <property type="component" value="Unassembled WGS sequence"/>
</dbReference>
<dbReference type="EMBL" id="JYDQ01000209">
    <property type="protein sequence ID" value="KRY10998.1"/>
    <property type="molecule type" value="Genomic_DNA"/>
</dbReference>
<dbReference type="SUPFAM" id="SSF49723">
    <property type="entry name" value="Lipase/lipooxygenase domain (PLAT/LH2 domain)"/>
    <property type="match status" value="1"/>
</dbReference>
<dbReference type="PROSITE" id="PS50095">
    <property type="entry name" value="PLAT"/>
    <property type="match status" value="1"/>
</dbReference>
<dbReference type="AlphaFoldDB" id="A0A0V0ZEV1"/>
<keyword evidence="2" id="KW-0472">Membrane</keyword>
<dbReference type="OrthoDB" id="5322100at2759"/>
<organism evidence="4 5">
    <name type="scientific">Trichinella patagoniensis</name>
    <dbReference type="NCBI Taxonomy" id="990121"/>
    <lineage>
        <taxon>Eukaryota</taxon>
        <taxon>Metazoa</taxon>
        <taxon>Ecdysozoa</taxon>
        <taxon>Nematoda</taxon>
        <taxon>Enoplea</taxon>
        <taxon>Dorylaimia</taxon>
        <taxon>Trichinellida</taxon>
        <taxon>Trichinellidae</taxon>
        <taxon>Trichinella</taxon>
    </lineage>
</organism>
<feature type="transmembrane region" description="Helical" evidence="2">
    <location>
        <begin position="40"/>
        <end position="58"/>
    </location>
</feature>
<comment type="caution">
    <text evidence="1">Lacks conserved residue(s) required for the propagation of feature annotation.</text>
</comment>
<dbReference type="Pfam" id="PF01477">
    <property type="entry name" value="PLAT"/>
    <property type="match status" value="1"/>
</dbReference>
<name>A0A0V0ZEV1_9BILA</name>
<keyword evidence="2" id="KW-0812">Transmembrane</keyword>
<dbReference type="SMART" id="SM00308">
    <property type="entry name" value="LH2"/>
    <property type="match status" value="1"/>
</dbReference>
<keyword evidence="2" id="KW-1133">Transmembrane helix</keyword>
<gene>
    <name evidence="4" type="primary">Loxhd1</name>
    <name evidence="4" type="ORF">T12_13738</name>
</gene>
<evidence type="ECO:0000313" key="5">
    <source>
        <dbReference type="Proteomes" id="UP000054783"/>
    </source>
</evidence>
<dbReference type="Gene3D" id="2.40.180.10">
    <property type="entry name" value="Catalase core domain"/>
    <property type="match status" value="1"/>
</dbReference>
<evidence type="ECO:0000259" key="3">
    <source>
        <dbReference type="PROSITE" id="PS50095"/>
    </source>
</evidence>
<dbReference type="EMBL" id="JYDQ01000209">
    <property type="protein sequence ID" value="KRY11005.1"/>
    <property type="molecule type" value="Genomic_DNA"/>
</dbReference>
<dbReference type="PANTHER" id="PTHR45901:SF3">
    <property type="entry name" value="LIPOXYGENASE HOMOLOGY DOMAIN-CONTAINING PROTEIN 1"/>
    <property type="match status" value="1"/>
</dbReference>
<keyword evidence="5" id="KW-1185">Reference proteome</keyword>
<proteinExistence type="predicted"/>
<dbReference type="EMBL" id="JYDQ01000209">
    <property type="protein sequence ID" value="KRY10997.1"/>
    <property type="molecule type" value="Genomic_DNA"/>
</dbReference>
<dbReference type="CDD" id="cd01756">
    <property type="entry name" value="PLAT_repeat"/>
    <property type="match status" value="1"/>
</dbReference>
<dbReference type="PANTHER" id="PTHR45901">
    <property type="entry name" value="PROTEIN CBG12474"/>
    <property type="match status" value="1"/>
</dbReference>
<accession>A0A0V0ZEV1</accession>
<comment type="caution">
    <text evidence="4">The sequence shown here is derived from an EMBL/GenBank/DDBJ whole genome shotgun (WGS) entry which is preliminary data.</text>
</comment>
<reference evidence="4 5" key="1">
    <citation type="submission" date="2015-01" db="EMBL/GenBank/DDBJ databases">
        <title>Evolution of Trichinella species and genotypes.</title>
        <authorList>
            <person name="Korhonen P.K."/>
            <person name="Edoardo P."/>
            <person name="Giuseppe L.R."/>
            <person name="Gasser R.B."/>
        </authorList>
    </citation>
    <scope>NUCLEOTIDE SEQUENCE [LARGE SCALE GENOMIC DNA]</scope>
    <source>
        <strain evidence="4">ISS2496</strain>
    </source>
</reference>
<evidence type="ECO:0000256" key="2">
    <source>
        <dbReference type="SAM" id="Phobius"/>
    </source>
</evidence>
<evidence type="ECO:0000256" key="1">
    <source>
        <dbReference type="PROSITE-ProRule" id="PRU00152"/>
    </source>
</evidence>
<protein>
    <submittedName>
        <fullName evidence="4">Lipoxygenase homology domain-containing protein 1</fullName>
    </submittedName>
</protein>
<dbReference type="EMBL" id="JYDQ01000209">
    <property type="protein sequence ID" value="KRY11002.1"/>
    <property type="molecule type" value="Genomic_DNA"/>
</dbReference>
<feature type="non-terminal residue" evidence="4">
    <location>
        <position position="1"/>
    </location>
</feature>